<name>A0A2H0TZU4_9BACT</name>
<dbReference type="AlphaFoldDB" id="A0A2H0TZU4"/>
<proteinExistence type="predicted"/>
<organism evidence="1 2">
    <name type="scientific">Candidatus Magasanikbacteria bacterium CG10_big_fil_rev_8_21_14_0_10_36_16</name>
    <dbReference type="NCBI Taxonomy" id="1974645"/>
    <lineage>
        <taxon>Bacteria</taxon>
        <taxon>Candidatus Magasanikiibacteriota</taxon>
    </lineage>
</organism>
<protein>
    <submittedName>
        <fullName evidence="1">Uncharacterized protein</fullName>
    </submittedName>
</protein>
<comment type="caution">
    <text evidence="1">The sequence shown here is derived from an EMBL/GenBank/DDBJ whole genome shotgun (WGS) entry which is preliminary data.</text>
</comment>
<reference evidence="2" key="1">
    <citation type="submission" date="2017-09" db="EMBL/GenBank/DDBJ databases">
        <title>Depth-based differentiation of microbial function through sediment-hosted aquifers and enrichment of novel symbionts in the deep terrestrial subsurface.</title>
        <authorList>
            <person name="Probst A.J."/>
            <person name="Ladd B."/>
            <person name="Jarett J.K."/>
            <person name="Geller-Mcgrath D.E."/>
            <person name="Sieber C.M.K."/>
            <person name="Emerson J.B."/>
            <person name="Anantharaman K."/>
            <person name="Thomas B.C."/>
            <person name="Malmstrom R."/>
            <person name="Stieglmeier M."/>
            <person name="Klingl A."/>
            <person name="Woyke T."/>
            <person name="Ryan C.M."/>
            <person name="Banfield J.F."/>
        </authorList>
    </citation>
    <scope>NUCLEOTIDE SEQUENCE [LARGE SCALE GENOMIC DNA]</scope>
</reference>
<dbReference type="EMBL" id="PFBU01000078">
    <property type="protein sequence ID" value="PIR77973.1"/>
    <property type="molecule type" value="Genomic_DNA"/>
</dbReference>
<dbReference type="Proteomes" id="UP000230852">
    <property type="component" value="Unassembled WGS sequence"/>
</dbReference>
<evidence type="ECO:0000313" key="2">
    <source>
        <dbReference type="Proteomes" id="UP000230852"/>
    </source>
</evidence>
<sequence>MLSQISTPHFGLNFLSIAKEYCNETNTKNKLEQAIKIIIFSAAAAEAIINMELRDHFNGKDLEKTIKYGPPGDKRQTSPTIKKWELIMKKQNFTKKERSIHTKNLGLLINLRNELIHFKPHENQTEKVLSPKKQKVVGSDGKLYTSFKKTGFKIIKKGIINELTLTKARENYTNLDNMIFNFYKLKKTWPHPSFSNTHWGNKSPFYKYKNKYTN</sequence>
<accession>A0A2H0TZU4</accession>
<evidence type="ECO:0000313" key="1">
    <source>
        <dbReference type="EMBL" id="PIR77973.1"/>
    </source>
</evidence>
<gene>
    <name evidence="1" type="ORF">COU28_04150</name>
</gene>